<dbReference type="Gene3D" id="2.60.40.10">
    <property type="entry name" value="Immunoglobulins"/>
    <property type="match status" value="1"/>
</dbReference>
<dbReference type="STRING" id="1527.SAMN04489757_12037"/>
<dbReference type="SMART" id="SM01217">
    <property type="entry name" value="Fn3_like"/>
    <property type="match status" value="1"/>
</dbReference>
<dbReference type="InterPro" id="IPR013783">
    <property type="entry name" value="Ig-like_fold"/>
</dbReference>
<feature type="domain" description="Fibronectin type III-like" evidence="5">
    <location>
        <begin position="605"/>
        <end position="675"/>
    </location>
</feature>
<evidence type="ECO:0000259" key="5">
    <source>
        <dbReference type="SMART" id="SM01217"/>
    </source>
</evidence>
<dbReference type="PROSITE" id="PS00775">
    <property type="entry name" value="GLYCOSYL_HYDROL_F3"/>
    <property type="match status" value="1"/>
</dbReference>
<dbReference type="Gene3D" id="3.20.20.300">
    <property type="entry name" value="Glycoside hydrolase, family 3, N-terminal domain"/>
    <property type="match status" value="1"/>
</dbReference>
<keyword evidence="2 4" id="KW-0378">Hydrolase</keyword>
<dbReference type="OrthoDB" id="98455at2"/>
<dbReference type="Pfam" id="PF14310">
    <property type="entry name" value="Fn3-like"/>
    <property type="match status" value="1"/>
</dbReference>
<dbReference type="EMBL" id="FOWD01000020">
    <property type="protein sequence ID" value="SFO36462.1"/>
    <property type="molecule type" value="Genomic_DNA"/>
</dbReference>
<dbReference type="SUPFAM" id="SSF51445">
    <property type="entry name" value="(Trans)glycosidases"/>
    <property type="match status" value="1"/>
</dbReference>
<dbReference type="Proteomes" id="UP000198806">
    <property type="component" value="Unassembled WGS sequence"/>
</dbReference>
<dbReference type="PANTHER" id="PTHR42715">
    <property type="entry name" value="BETA-GLUCOSIDASE"/>
    <property type="match status" value="1"/>
</dbReference>
<evidence type="ECO:0000313" key="6">
    <source>
        <dbReference type="EMBL" id="SFO36462.1"/>
    </source>
</evidence>
<name>A0A1I5GKG8_9FIRM</name>
<dbReference type="InterPro" id="IPR036962">
    <property type="entry name" value="Glyco_hydro_3_N_sf"/>
</dbReference>
<dbReference type="InterPro" id="IPR050288">
    <property type="entry name" value="Cellulose_deg_GH3"/>
</dbReference>
<dbReference type="RefSeq" id="WP_091687132.1">
    <property type="nucleotide sequence ID" value="NZ_BAABFM010000028.1"/>
</dbReference>
<accession>A0A1I5GKG8</accession>
<evidence type="ECO:0000256" key="4">
    <source>
        <dbReference type="RuleBase" id="RU361161"/>
    </source>
</evidence>
<dbReference type="InterPro" id="IPR001764">
    <property type="entry name" value="Glyco_hydro_3_N"/>
</dbReference>
<dbReference type="GO" id="GO:0008422">
    <property type="term" value="F:beta-glucosidase activity"/>
    <property type="evidence" value="ECO:0007669"/>
    <property type="project" value="UniProtKB-ARBA"/>
</dbReference>
<keyword evidence="4" id="KW-0326">Glycosidase</keyword>
<evidence type="ECO:0000256" key="1">
    <source>
        <dbReference type="ARBA" id="ARBA00005336"/>
    </source>
</evidence>
<dbReference type="InterPro" id="IPR036881">
    <property type="entry name" value="Glyco_hydro_3_C_sf"/>
</dbReference>
<dbReference type="PANTHER" id="PTHR42715:SF10">
    <property type="entry name" value="BETA-GLUCOSIDASE"/>
    <property type="match status" value="1"/>
</dbReference>
<dbReference type="FunFam" id="2.60.40.10:FF:000495">
    <property type="entry name" value="Periplasmic beta-glucosidase"/>
    <property type="match status" value="1"/>
</dbReference>
<sequence>MNQIDNIMKKLTLEEKVSLCSGIGLWQTKDIEDKRIPAIWMADGSNGIRIMKPVHNQRKQDTSEFLQVTDLTQNSPTITKQYEAVCYPSGAALASTWNMELIESMGAMLGDECNFRKVNILLAPGINIKRSPLGGRGYEYYSEDPYLTGKTAEAFIKGVQSQGVGTSIKHFAANNAETLRINMSSDVDERALREIYLAPFELAIKNAKPWTVMSSYNKVNGVQMAENRRLLTDILRDEWNFDGVVVSDWGGIKDRVQALKAGNDLDMPENRRNNKSIQEAVENGTLDESVLDVSVRRILEMIFKAKAQERFKDSIDWESHREIAKKVAEDSIILLKNENNLLPITKEKYKKVAVIGAFATEPRYQGGGCTLVNPTRISNPYDEICRLAGNDIKITYAKGYEINNRINDQLLTEAVEKAGEADAAVIFAGLWVAYDREGFDRKTLDIDSSHIRLIQEICKIQKRVIVVLNNGDAVTMDPWINGAGAVVEQFLVGETVGEAVADILFGIVNPSGKLPVSFPKRLEDTSAYPLFPGECNHHIYGESIFVGYRYYEKKKIDTLFPFGFGLSYTEFAYSNLKLDKTVMNGIQKLTVQVTVANTGSCKGKEVVQLYVSDKESRLLRPIKELKKFEKIELEQGESKTVTFELSYRDFAYYDPEAEDWVVEDGIFDIHIGKSCEDIVLTASVEMKDAKKKFRYLYLDSQHARVFENTVSKKMYLDFLVEKGVLTKDNVDAMVPLLKGNYMGIYNVITSLLGGDITKEEMQEKLDEINQVCTAKSKAESCF</sequence>
<dbReference type="Pfam" id="PF01915">
    <property type="entry name" value="Glyco_hydro_3_C"/>
    <property type="match status" value="1"/>
</dbReference>
<organism evidence="6 7">
    <name type="scientific">Anaerocolumna aminovalerica</name>
    <dbReference type="NCBI Taxonomy" id="1527"/>
    <lineage>
        <taxon>Bacteria</taxon>
        <taxon>Bacillati</taxon>
        <taxon>Bacillota</taxon>
        <taxon>Clostridia</taxon>
        <taxon>Lachnospirales</taxon>
        <taxon>Lachnospiraceae</taxon>
        <taxon>Anaerocolumna</taxon>
    </lineage>
</organism>
<dbReference type="Gene3D" id="3.40.50.1700">
    <property type="entry name" value="Glycoside hydrolase family 3 C-terminal domain"/>
    <property type="match status" value="1"/>
</dbReference>
<keyword evidence="3" id="KW-0119">Carbohydrate metabolism</keyword>
<dbReference type="Pfam" id="PF00933">
    <property type="entry name" value="Glyco_hydro_3"/>
    <property type="match status" value="1"/>
</dbReference>
<comment type="similarity">
    <text evidence="1 4">Belongs to the glycosyl hydrolase 3 family.</text>
</comment>
<dbReference type="SUPFAM" id="SSF52279">
    <property type="entry name" value="Beta-D-glucan exohydrolase, C-terminal domain"/>
    <property type="match status" value="1"/>
</dbReference>
<dbReference type="InterPro" id="IPR017853">
    <property type="entry name" value="GH"/>
</dbReference>
<evidence type="ECO:0000256" key="2">
    <source>
        <dbReference type="ARBA" id="ARBA00022801"/>
    </source>
</evidence>
<dbReference type="InterPro" id="IPR019800">
    <property type="entry name" value="Glyco_hydro_3_AS"/>
</dbReference>
<evidence type="ECO:0000313" key="7">
    <source>
        <dbReference type="Proteomes" id="UP000198806"/>
    </source>
</evidence>
<proteinExistence type="inferred from homology"/>
<gene>
    <name evidence="6" type="ORF">SAMN04489757_12037</name>
</gene>
<dbReference type="GO" id="GO:0005975">
    <property type="term" value="P:carbohydrate metabolic process"/>
    <property type="evidence" value="ECO:0007669"/>
    <property type="project" value="InterPro"/>
</dbReference>
<protein>
    <submittedName>
        <fullName evidence="6">Beta-glucosidase</fullName>
    </submittedName>
</protein>
<dbReference type="AlphaFoldDB" id="A0A1I5GKG8"/>
<dbReference type="InterPro" id="IPR002772">
    <property type="entry name" value="Glyco_hydro_3_C"/>
</dbReference>
<dbReference type="PRINTS" id="PR00133">
    <property type="entry name" value="GLHYDRLASE3"/>
</dbReference>
<reference evidence="6 7" key="1">
    <citation type="submission" date="2016-10" db="EMBL/GenBank/DDBJ databases">
        <authorList>
            <person name="de Groot N.N."/>
        </authorList>
    </citation>
    <scope>NUCLEOTIDE SEQUENCE [LARGE SCALE GENOMIC DNA]</scope>
    <source>
        <strain evidence="6 7">DSM 1283</strain>
    </source>
</reference>
<evidence type="ECO:0000256" key="3">
    <source>
        <dbReference type="ARBA" id="ARBA00023277"/>
    </source>
</evidence>
<dbReference type="InterPro" id="IPR026891">
    <property type="entry name" value="Fn3-like"/>
</dbReference>
<keyword evidence="7" id="KW-1185">Reference proteome</keyword>